<dbReference type="RefSeq" id="NP_001143777.2">
    <property type="nucleotide sequence ID" value="NM_001150305.2"/>
</dbReference>
<dbReference type="PANTHER" id="PTHR36705">
    <property type="entry name" value="CLAVATA3/ESR (CLE)-RELATED PROTEIN 20"/>
    <property type="match status" value="1"/>
</dbReference>
<dbReference type="PANTHER" id="PTHR36705:SF11">
    <property type="entry name" value="OS05G0170600 PROTEIN"/>
    <property type="match status" value="1"/>
</dbReference>
<feature type="compositionally biased region" description="Low complexity" evidence="1">
    <location>
        <begin position="32"/>
        <end position="42"/>
    </location>
</feature>
<accession>B6TDS4</accession>
<feature type="region of interest" description="Disordered" evidence="1">
    <location>
        <begin position="29"/>
        <end position="61"/>
    </location>
</feature>
<keyword evidence="2" id="KW-0732">Signal</keyword>
<feature type="region of interest" description="Disordered" evidence="1">
    <location>
        <begin position="75"/>
        <end position="106"/>
    </location>
</feature>
<dbReference type="EMBL" id="EU963139">
    <property type="protein sequence ID" value="ACG35257.1"/>
    <property type="molecule type" value="mRNA"/>
</dbReference>
<dbReference type="GeneID" id="100276541"/>
<reference evidence="3" key="1">
    <citation type="journal article" date="2009" name="Plant Mol. Biol.">
        <title>Insights into corn genes derived from large-scale cDNA sequencing.</title>
        <authorList>
            <person name="Alexandrov N.N."/>
            <person name="Brover V.V."/>
            <person name="Freidin S."/>
            <person name="Troukhan M.E."/>
            <person name="Tatarinova T.V."/>
            <person name="Zhang H."/>
            <person name="Swaller T.J."/>
            <person name="Lu Y.P."/>
            <person name="Bouck J."/>
            <person name="Flavell R.B."/>
            <person name="Feldmann K.A."/>
        </authorList>
    </citation>
    <scope>NUCLEOTIDE SEQUENCE</scope>
</reference>
<organism evidence="3">
    <name type="scientific">Zea mays</name>
    <name type="common">Maize</name>
    <dbReference type="NCBI Taxonomy" id="4577"/>
    <lineage>
        <taxon>Eukaryota</taxon>
        <taxon>Viridiplantae</taxon>
        <taxon>Streptophyta</taxon>
        <taxon>Embryophyta</taxon>
        <taxon>Tracheophyta</taxon>
        <taxon>Spermatophyta</taxon>
        <taxon>Magnoliopsida</taxon>
        <taxon>Liliopsida</taxon>
        <taxon>Poales</taxon>
        <taxon>Poaceae</taxon>
        <taxon>PACMAD clade</taxon>
        <taxon>Panicoideae</taxon>
        <taxon>Andropogonodae</taxon>
        <taxon>Andropogoneae</taxon>
        <taxon>Tripsacinae</taxon>
        <taxon>Zea</taxon>
    </lineage>
</organism>
<feature type="compositionally biased region" description="Polar residues" evidence="1">
    <location>
        <begin position="97"/>
        <end position="106"/>
    </location>
</feature>
<name>B6TDS4_MAIZE</name>
<proteinExistence type="evidence at transcript level"/>
<feature type="signal peptide" evidence="2">
    <location>
        <begin position="1"/>
        <end position="18"/>
    </location>
</feature>
<evidence type="ECO:0000256" key="2">
    <source>
        <dbReference type="SAM" id="SignalP"/>
    </source>
</evidence>
<evidence type="ECO:0000313" key="3">
    <source>
        <dbReference type="EMBL" id="ACG35257.1"/>
    </source>
</evidence>
<protein>
    <submittedName>
        <fullName evidence="3">Uncharacterized protein</fullName>
    </submittedName>
</protein>
<sequence>MRCFKILLLVSLIPLVLRGVSLLGNVIPAPSPRAQPSSSSPRTNAAATVPSPLSSASSRVGVGVGRGRAQLPAAVAQRRFGGDGGDGFFRDDKRFSPTGSNPLHNL</sequence>
<feature type="chain" id="PRO_5002847772" evidence="2">
    <location>
        <begin position="19"/>
        <end position="106"/>
    </location>
</feature>
<dbReference type="AlphaFoldDB" id="B6TDS4"/>
<evidence type="ECO:0000256" key="1">
    <source>
        <dbReference type="SAM" id="MobiDB-lite"/>
    </source>
</evidence>
<dbReference type="KEGG" id="zma:100276541"/>